<dbReference type="EMBL" id="CM042012">
    <property type="protein sequence ID" value="KAI3753253.1"/>
    <property type="molecule type" value="Genomic_DNA"/>
</dbReference>
<proteinExistence type="predicted"/>
<protein>
    <submittedName>
        <fullName evidence="1">Uncharacterized protein</fullName>
    </submittedName>
</protein>
<accession>A0ACB9E3N8</accession>
<reference evidence="1 2" key="2">
    <citation type="journal article" date="2022" name="Mol. Ecol. Resour.">
        <title>The genomes of chicory, endive, great burdock and yacon provide insights into Asteraceae paleo-polyploidization history and plant inulin production.</title>
        <authorList>
            <person name="Fan W."/>
            <person name="Wang S."/>
            <person name="Wang H."/>
            <person name="Wang A."/>
            <person name="Jiang F."/>
            <person name="Liu H."/>
            <person name="Zhao H."/>
            <person name="Xu D."/>
            <person name="Zhang Y."/>
        </authorList>
    </citation>
    <scope>NUCLEOTIDE SEQUENCE [LARGE SCALE GENOMIC DNA]</scope>
    <source>
        <strain evidence="2">cv. Punajuju</strain>
        <tissue evidence="1">Leaves</tissue>
    </source>
</reference>
<gene>
    <name evidence="1" type="ORF">L2E82_25300</name>
</gene>
<dbReference type="Proteomes" id="UP001055811">
    <property type="component" value="Linkage Group LG04"/>
</dbReference>
<reference evidence="2" key="1">
    <citation type="journal article" date="2022" name="Mol. Ecol. Resour.">
        <title>The genomes of chicory, endive, great burdock and yacon provide insights into Asteraceae palaeo-polyploidization history and plant inulin production.</title>
        <authorList>
            <person name="Fan W."/>
            <person name="Wang S."/>
            <person name="Wang H."/>
            <person name="Wang A."/>
            <person name="Jiang F."/>
            <person name="Liu H."/>
            <person name="Zhao H."/>
            <person name="Xu D."/>
            <person name="Zhang Y."/>
        </authorList>
    </citation>
    <scope>NUCLEOTIDE SEQUENCE [LARGE SCALE GENOMIC DNA]</scope>
    <source>
        <strain evidence="2">cv. Punajuju</strain>
    </source>
</reference>
<sequence length="312" mass="35082">MKAKQKHEIGYSIEANTFTKQVMAFGFASWVIFLHLFLAPDAKGDGVRGANVLRLNTVDDDTHELHHHDHMHQDHGHHSSSIQKDPQLMVFFMINDLKVGKMMPIYFPNRHVTPYHILSKHEADKIPFSLAVFPNLLDWFSISPGSPQAIAMENTLKECEVKPIKGETKLCATSLESVYEFTSEIFGSDTQIKTLTTTHLKKSTVGLLQNYKVLEISQNIPSPKLVACHTMPYPYAVFYCHSQESENKVIMVSLEGEDGDLVEALSVCHMDTSQWSRNHVSFSVLGVEPGTSSVCHFFPSDNFVFIPLSATM</sequence>
<evidence type="ECO:0000313" key="2">
    <source>
        <dbReference type="Proteomes" id="UP001055811"/>
    </source>
</evidence>
<organism evidence="1 2">
    <name type="scientific">Cichorium intybus</name>
    <name type="common">Chicory</name>
    <dbReference type="NCBI Taxonomy" id="13427"/>
    <lineage>
        <taxon>Eukaryota</taxon>
        <taxon>Viridiplantae</taxon>
        <taxon>Streptophyta</taxon>
        <taxon>Embryophyta</taxon>
        <taxon>Tracheophyta</taxon>
        <taxon>Spermatophyta</taxon>
        <taxon>Magnoliopsida</taxon>
        <taxon>eudicotyledons</taxon>
        <taxon>Gunneridae</taxon>
        <taxon>Pentapetalae</taxon>
        <taxon>asterids</taxon>
        <taxon>campanulids</taxon>
        <taxon>Asterales</taxon>
        <taxon>Asteraceae</taxon>
        <taxon>Cichorioideae</taxon>
        <taxon>Cichorieae</taxon>
        <taxon>Cichoriinae</taxon>
        <taxon>Cichorium</taxon>
    </lineage>
</organism>
<evidence type="ECO:0000313" key="1">
    <source>
        <dbReference type="EMBL" id="KAI3753253.1"/>
    </source>
</evidence>
<keyword evidence="2" id="KW-1185">Reference proteome</keyword>
<comment type="caution">
    <text evidence="1">The sequence shown here is derived from an EMBL/GenBank/DDBJ whole genome shotgun (WGS) entry which is preliminary data.</text>
</comment>
<name>A0ACB9E3N8_CICIN</name>